<keyword evidence="4 7" id="KW-0812">Transmembrane</keyword>
<keyword evidence="5 7" id="KW-1133">Transmembrane helix</keyword>
<dbReference type="RefSeq" id="WP_136065658.1">
    <property type="nucleotide sequence ID" value="NZ_CAAHFH010000003.1"/>
</dbReference>
<feature type="transmembrane region" description="Helical" evidence="7">
    <location>
        <begin position="71"/>
        <end position="87"/>
    </location>
</feature>
<evidence type="ECO:0000256" key="7">
    <source>
        <dbReference type="SAM" id="Phobius"/>
    </source>
</evidence>
<dbReference type="PANTHER" id="PTHR23522:SF4">
    <property type="entry name" value="NUCLEOSIDE PERMEASE NUPG-RELATED"/>
    <property type="match status" value="1"/>
</dbReference>
<dbReference type="PANTHER" id="PTHR23522">
    <property type="entry name" value="BLL5896 PROTEIN"/>
    <property type="match status" value="1"/>
</dbReference>
<dbReference type="InterPro" id="IPR020846">
    <property type="entry name" value="MFS_dom"/>
</dbReference>
<accession>A0A6C2UVF7</accession>
<name>A0A6C2UVF7_9BACT</name>
<evidence type="ECO:0000313" key="9">
    <source>
        <dbReference type="EMBL" id="VGO23381.1"/>
    </source>
</evidence>
<feature type="transmembrane region" description="Helical" evidence="7">
    <location>
        <begin position="211"/>
        <end position="231"/>
    </location>
</feature>
<dbReference type="GO" id="GO:0015212">
    <property type="term" value="F:cytidine transmembrane transporter activity"/>
    <property type="evidence" value="ECO:0007669"/>
    <property type="project" value="TreeGrafter"/>
</dbReference>
<evidence type="ECO:0000256" key="5">
    <source>
        <dbReference type="ARBA" id="ARBA00022989"/>
    </source>
</evidence>
<dbReference type="Proteomes" id="UP000346198">
    <property type="component" value="Unassembled WGS sequence"/>
</dbReference>
<keyword evidence="6 7" id="KW-0472">Membrane</keyword>
<reference evidence="9 10" key="1">
    <citation type="submission" date="2019-04" db="EMBL/GenBank/DDBJ databases">
        <authorList>
            <person name="Van Vliet M D."/>
        </authorList>
    </citation>
    <scope>NUCLEOTIDE SEQUENCE [LARGE SCALE GENOMIC DNA]</scope>
    <source>
        <strain evidence="9 10">F21</strain>
    </source>
</reference>
<dbReference type="GO" id="GO:0005886">
    <property type="term" value="C:plasma membrane"/>
    <property type="evidence" value="ECO:0007669"/>
    <property type="project" value="UniProtKB-SubCell"/>
</dbReference>
<feature type="transmembrane region" description="Helical" evidence="7">
    <location>
        <begin position="299"/>
        <end position="323"/>
    </location>
</feature>
<gene>
    <name evidence="9" type="primary">yegT_2</name>
    <name evidence="9" type="ORF">SCARR_05488</name>
</gene>
<feature type="transmembrane region" description="Helical" evidence="7">
    <location>
        <begin position="93"/>
        <end position="117"/>
    </location>
</feature>
<feature type="transmembrane region" description="Helical" evidence="7">
    <location>
        <begin position="335"/>
        <end position="354"/>
    </location>
</feature>
<organism evidence="9 10">
    <name type="scientific">Pontiella sulfatireligans</name>
    <dbReference type="NCBI Taxonomy" id="2750658"/>
    <lineage>
        <taxon>Bacteria</taxon>
        <taxon>Pseudomonadati</taxon>
        <taxon>Kiritimatiellota</taxon>
        <taxon>Kiritimatiellia</taxon>
        <taxon>Kiritimatiellales</taxon>
        <taxon>Pontiellaceae</taxon>
        <taxon>Pontiella</taxon>
    </lineage>
</organism>
<evidence type="ECO:0000256" key="6">
    <source>
        <dbReference type="ARBA" id="ARBA00023136"/>
    </source>
</evidence>
<sequence>MPIGTRIKLSAMMFLQFMMFAVWWVPLGAYLDNIGIGGTQKSTILSTMAFGCMAAPIIGMVADRHFNSEKVLLVLNLISAAFLFLAAKTASFGMLFTFLLIAMLCYMPTWALTSSIAMANSPAEQFPQIRVFGSIGWVCAAVFSLVAVKGLGVEVFDGTALPLYCGAGIGFVGAFIALLLPKTPPPAKGEKGSVIDALGLRSFSLMKDKNFAVFVLVTMLVMIPFSIYWSYGSTFLQAMGFTQLTATMNLGQFAEMFFMLMVTLALKKMGVKWAMMVGLVALLIRYVAFYCGGKFDMPWLYYVAILVHGIIFGFFFVGGQIYINKKAPAALQAQAQGFIFLASFGTGLLIGNYFNGWLIDKYTTKAAEALTYNWNAIWGVTTVFSFLLVVIFLVLFREKIEPESGEELAEDSETAKDAVEV</sequence>
<keyword evidence="3" id="KW-1003">Cell membrane</keyword>
<feature type="transmembrane region" description="Helical" evidence="7">
    <location>
        <begin position="160"/>
        <end position="180"/>
    </location>
</feature>
<evidence type="ECO:0000256" key="3">
    <source>
        <dbReference type="ARBA" id="ARBA00022475"/>
    </source>
</evidence>
<comment type="subcellular location">
    <subcellularLocation>
        <location evidence="1">Cell membrane</location>
        <topology evidence="1">Multi-pass membrane protein</topology>
    </subcellularLocation>
</comment>
<dbReference type="InterPro" id="IPR036259">
    <property type="entry name" value="MFS_trans_sf"/>
</dbReference>
<proteinExistence type="predicted"/>
<evidence type="ECO:0000256" key="2">
    <source>
        <dbReference type="ARBA" id="ARBA00022448"/>
    </source>
</evidence>
<feature type="transmembrane region" description="Helical" evidence="7">
    <location>
        <begin position="273"/>
        <end position="293"/>
    </location>
</feature>
<evidence type="ECO:0000259" key="8">
    <source>
        <dbReference type="PROSITE" id="PS50850"/>
    </source>
</evidence>
<keyword evidence="2" id="KW-0813">Transport</keyword>
<feature type="transmembrane region" description="Helical" evidence="7">
    <location>
        <begin position="12"/>
        <end position="31"/>
    </location>
</feature>
<protein>
    <submittedName>
        <fullName evidence="9">Nucleoside transporter YegT</fullName>
    </submittedName>
</protein>
<dbReference type="InterPro" id="IPR004740">
    <property type="entry name" value="Nuc_H_symport"/>
</dbReference>
<dbReference type="AlphaFoldDB" id="A0A6C2UVF7"/>
<dbReference type="EMBL" id="CAAHFH010000003">
    <property type="protein sequence ID" value="VGO23381.1"/>
    <property type="molecule type" value="Genomic_DNA"/>
</dbReference>
<evidence type="ECO:0000256" key="4">
    <source>
        <dbReference type="ARBA" id="ARBA00022692"/>
    </source>
</evidence>
<feature type="transmembrane region" description="Helical" evidence="7">
    <location>
        <begin position="374"/>
        <end position="396"/>
    </location>
</feature>
<feature type="transmembrane region" description="Helical" evidence="7">
    <location>
        <begin position="129"/>
        <end position="148"/>
    </location>
</feature>
<keyword evidence="10" id="KW-1185">Reference proteome</keyword>
<dbReference type="GO" id="GO:0015213">
    <property type="term" value="F:uridine transmembrane transporter activity"/>
    <property type="evidence" value="ECO:0007669"/>
    <property type="project" value="TreeGrafter"/>
</dbReference>
<feature type="transmembrane region" description="Helical" evidence="7">
    <location>
        <begin position="243"/>
        <end position="266"/>
    </location>
</feature>
<feature type="domain" description="Major facilitator superfamily (MFS) profile" evidence="8">
    <location>
        <begin position="194"/>
        <end position="421"/>
    </location>
</feature>
<dbReference type="PROSITE" id="PS50850">
    <property type="entry name" value="MFS"/>
    <property type="match status" value="1"/>
</dbReference>
<evidence type="ECO:0000256" key="1">
    <source>
        <dbReference type="ARBA" id="ARBA00004651"/>
    </source>
</evidence>
<dbReference type="Pfam" id="PF03825">
    <property type="entry name" value="Nuc_H_symport"/>
    <property type="match status" value="1"/>
</dbReference>
<dbReference type="Gene3D" id="1.20.1250.20">
    <property type="entry name" value="MFS general substrate transporter like domains"/>
    <property type="match status" value="2"/>
</dbReference>
<feature type="transmembrane region" description="Helical" evidence="7">
    <location>
        <begin position="43"/>
        <end position="62"/>
    </location>
</feature>
<dbReference type="SUPFAM" id="SSF103473">
    <property type="entry name" value="MFS general substrate transporter"/>
    <property type="match status" value="1"/>
</dbReference>
<evidence type="ECO:0000313" key="10">
    <source>
        <dbReference type="Proteomes" id="UP000346198"/>
    </source>
</evidence>